<dbReference type="AlphaFoldDB" id="A0A2I2KVQ7"/>
<organism evidence="1 2">
    <name type="scientific">Frankia canadensis</name>
    <dbReference type="NCBI Taxonomy" id="1836972"/>
    <lineage>
        <taxon>Bacteria</taxon>
        <taxon>Bacillati</taxon>
        <taxon>Actinomycetota</taxon>
        <taxon>Actinomycetes</taxon>
        <taxon>Frankiales</taxon>
        <taxon>Frankiaceae</taxon>
        <taxon>Frankia</taxon>
    </lineage>
</organism>
<evidence type="ECO:0000313" key="2">
    <source>
        <dbReference type="Proteomes" id="UP000234331"/>
    </source>
</evidence>
<dbReference type="EMBL" id="FZMO01000301">
    <property type="protein sequence ID" value="SNQ49749.1"/>
    <property type="molecule type" value="Genomic_DNA"/>
</dbReference>
<sequence>MRECLGSTVTNDDGLLIRQNRRPRPIVMSIHGTASHGAVAQCRNPVRCNASRVEGSAHANEAHRAVRVQSRYVDVCDRLADDTWDRRNLRIQIVANHYTPPVRELKMVSRWEGLVGYAFTPLAAEFTSPLVTESTSRAALISATASR</sequence>
<accession>A0A2I2KVQ7</accession>
<gene>
    <name evidence="1" type="ORF">FRACA_370026</name>
</gene>
<keyword evidence="2" id="KW-1185">Reference proteome</keyword>
<proteinExistence type="predicted"/>
<protein>
    <submittedName>
        <fullName evidence="1">Uncharacterized protein</fullName>
    </submittedName>
</protein>
<dbReference type="Proteomes" id="UP000234331">
    <property type="component" value="Unassembled WGS sequence"/>
</dbReference>
<evidence type="ECO:0000313" key="1">
    <source>
        <dbReference type="EMBL" id="SNQ49749.1"/>
    </source>
</evidence>
<reference evidence="1 2" key="1">
    <citation type="submission" date="2017-06" db="EMBL/GenBank/DDBJ databases">
        <authorList>
            <person name="Kim H.J."/>
            <person name="Triplett B.A."/>
        </authorList>
    </citation>
    <scope>NUCLEOTIDE SEQUENCE [LARGE SCALE GENOMIC DNA]</scope>
    <source>
        <strain evidence="1">FRACA_ARgP5</strain>
    </source>
</reference>
<name>A0A2I2KVQ7_9ACTN</name>